<evidence type="ECO:0008006" key="3">
    <source>
        <dbReference type="Google" id="ProtNLM"/>
    </source>
</evidence>
<dbReference type="OrthoDB" id="144815at2"/>
<protein>
    <recommendedName>
        <fullName evidence="3">Methionine synthase</fullName>
    </recommendedName>
</protein>
<gene>
    <name evidence="1" type="ORF">SBF1_5020002</name>
</gene>
<dbReference type="AlphaFoldDB" id="A0A2U3LHM2"/>
<name>A0A2U3LHM2_9FIRM</name>
<accession>A0A2U3LHM2</accession>
<evidence type="ECO:0000313" key="1">
    <source>
        <dbReference type="EMBL" id="SPF51447.1"/>
    </source>
</evidence>
<evidence type="ECO:0000313" key="2">
    <source>
        <dbReference type="Proteomes" id="UP000238916"/>
    </source>
</evidence>
<dbReference type="InterPro" id="IPR038071">
    <property type="entry name" value="UROD/MetE-like_sf"/>
</dbReference>
<dbReference type="Gene3D" id="3.20.20.210">
    <property type="match status" value="1"/>
</dbReference>
<organism evidence="1 2">
    <name type="scientific">Candidatus Desulfosporosinus infrequens</name>
    <dbReference type="NCBI Taxonomy" id="2043169"/>
    <lineage>
        <taxon>Bacteria</taxon>
        <taxon>Bacillati</taxon>
        <taxon>Bacillota</taxon>
        <taxon>Clostridia</taxon>
        <taxon>Eubacteriales</taxon>
        <taxon>Desulfitobacteriaceae</taxon>
        <taxon>Desulfosporosinus</taxon>
    </lineage>
</organism>
<dbReference type="EMBL" id="OMOF01000449">
    <property type="protein sequence ID" value="SPF51447.1"/>
    <property type="molecule type" value="Genomic_DNA"/>
</dbReference>
<sequence>MKTDLSLLAIGIGSLPHLKTTEAIELIETLREIPHWPQLPNQASSEDMLNQYTFPLLKLGLVVEQGGKQFFDSSQPSWLDKVTEFYNQYLEIMAGNLDNLNFFSFPEESAQGFYSFLKKLINGDFSEAQFIKGQVTGPVTLGLQLTDQDKRSSYYSSELREIVVKSLALQAFWQTKILNQYNKPVIIFIDEPGLYGYGQSTFITLKKEEITSELNEIIDSIHLANGIAGIHVCAGTDWSMILMSKTDIVNFDAYEYFTSMTVYLEELKVFIDRGGLLAWGLIPTNQKVLELNTDDLITLFEQHVAFLVQNGIDRRSLLKQSLITPSCGVGSCSIDVAEKVYALTREVALKLTKLYPTC</sequence>
<dbReference type="Proteomes" id="UP000238916">
    <property type="component" value="Unassembled WGS sequence"/>
</dbReference>
<dbReference type="SUPFAM" id="SSF51726">
    <property type="entry name" value="UROD/MetE-like"/>
    <property type="match status" value="1"/>
</dbReference>
<reference evidence="2" key="1">
    <citation type="submission" date="2018-02" db="EMBL/GenBank/DDBJ databases">
        <authorList>
            <person name="Hausmann B."/>
        </authorList>
    </citation>
    <scope>NUCLEOTIDE SEQUENCE [LARGE SCALE GENOMIC DNA]</scope>
    <source>
        <strain evidence="2">Peat soil MAG SbF1</strain>
    </source>
</reference>
<proteinExistence type="predicted"/>